<dbReference type="InterPro" id="IPR053927">
    <property type="entry name" value="FlgK_helical"/>
</dbReference>
<reference evidence="11" key="1">
    <citation type="submission" date="2023-07" db="EMBL/GenBank/DDBJ databases">
        <title>Genome sequencing of multiple Borrelia sensu lato isolates.</title>
        <authorList>
            <person name="Mongodin E.F."/>
            <person name="Rudenko N."/>
            <person name="Fraser C.M."/>
            <person name="Schutzer S."/>
            <person name="Luft B."/>
            <person name="Morgan R."/>
            <person name="Chastens S."/>
            <person name="Qiu W."/>
        </authorList>
    </citation>
    <scope>NUCLEOTIDE SEQUENCE [LARGE SCALE GENOMIC DNA]</scope>
    <source>
        <strain evidence="11">PotiB3</strain>
    </source>
</reference>
<gene>
    <name evidence="11" type="primary">flgK</name>
    <name evidence="11" type="ORF">QIA44_00880</name>
</gene>
<dbReference type="NCBIfam" id="TIGR02492">
    <property type="entry name" value="flgK_ends"/>
    <property type="match status" value="1"/>
</dbReference>
<keyword evidence="11" id="KW-0282">Flagellum</keyword>
<evidence type="ECO:0000256" key="3">
    <source>
        <dbReference type="ARBA" id="ARBA00009677"/>
    </source>
</evidence>
<dbReference type="InterPro" id="IPR010930">
    <property type="entry name" value="Flg_bb/hook_C_dom"/>
</dbReference>
<accession>A0ABZ0CMQ6</accession>
<evidence type="ECO:0000313" key="11">
    <source>
        <dbReference type="EMBL" id="WNY68408.1"/>
    </source>
</evidence>
<keyword evidence="6" id="KW-0975">Bacterial flagellum</keyword>
<keyword evidence="11" id="KW-0966">Cell projection</keyword>
<dbReference type="Pfam" id="PF22638">
    <property type="entry name" value="FlgK_D1"/>
    <property type="match status" value="1"/>
</dbReference>
<dbReference type="Pfam" id="PF07196">
    <property type="entry name" value="Flagellin_IN"/>
    <property type="match status" value="1"/>
</dbReference>
<evidence type="ECO:0000259" key="9">
    <source>
        <dbReference type="Pfam" id="PF06429"/>
    </source>
</evidence>
<dbReference type="EMBL" id="CP132468">
    <property type="protein sequence ID" value="WNY68408.1"/>
    <property type="molecule type" value="Genomic_DNA"/>
</dbReference>
<comment type="subcellular location">
    <subcellularLocation>
        <location evidence="1">Bacterial flagellum</location>
    </subcellularLocation>
    <subcellularLocation>
        <location evidence="2">Secreted</location>
    </subcellularLocation>
</comment>
<dbReference type="SUPFAM" id="SSF64518">
    <property type="entry name" value="Phase 1 flagellin"/>
    <property type="match status" value="1"/>
</dbReference>
<keyword evidence="5" id="KW-0964">Secreted</keyword>
<comment type="similarity">
    <text evidence="3">Belongs to the flagella basal body rod proteins family.</text>
</comment>
<evidence type="ECO:0000256" key="5">
    <source>
        <dbReference type="ARBA" id="ARBA00022525"/>
    </source>
</evidence>
<dbReference type="PANTHER" id="PTHR30033:SF1">
    <property type="entry name" value="FLAGELLAR HOOK-ASSOCIATED PROTEIN 1"/>
    <property type="match status" value="1"/>
</dbReference>
<evidence type="ECO:0000256" key="4">
    <source>
        <dbReference type="ARBA" id="ARBA00016244"/>
    </source>
</evidence>
<name>A0ABZ0CMQ6_9SPIR</name>
<evidence type="ECO:0000256" key="2">
    <source>
        <dbReference type="ARBA" id="ARBA00004613"/>
    </source>
</evidence>
<evidence type="ECO:0000256" key="6">
    <source>
        <dbReference type="ARBA" id="ARBA00023143"/>
    </source>
</evidence>
<feature type="region of interest" description="Disordered" evidence="8">
    <location>
        <begin position="326"/>
        <end position="347"/>
    </location>
</feature>
<evidence type="ECO:0000256" key="1">
    <source>
        <dbReference type="ARBA" id="ARBA00004365"/>
    </source>
</evidence>
<evidence type="ECO:0000259" key="10">
    <source>
        <dbReference type="Pfam" id="PF22638"/>
    </source>
</evidence>
<feature type="coiled-coil region" evidence="7">
    <location>
        <begin position="173"/>
        <end position="200"/>
    </location>
</feature>
<proteinExistence type="inferred from homology"/>
<keyword evidence="7" id="KW-0175">Coiled coil</keyword>
<evidence type="ECO:0000256" key="8">
    <source>
        <dbReference type="SAM" id="MobiDB-lite"/>
    </source>
</evidence>
<evidence type="ECO:0000313" key="12">
    <source>
        <dbReference type="Proteomes" id="UP001301963"/>
    </source>
</evidence>
<dbReference type="Pfam" id="PF06429">
    <property type="entry name" value="Flg_bbr_C"/>
    <property type="match status" value="1"/>
</dbReference>
<protein>
    <recommendedName>
        <fullName evidence="4">Flagellar hook-associated protein 1</fullName>
    </recommendedName>
</protein>
<organism evidence="11 12">
    <name type="scientific">Borreliella lusitaniae</name>
    <dbReference type="NCBI Taxonomy" id="100177"/>
    <lineage>
        <taxon>Bacteria</taxon>
        <taxon>Pseudomonadati</taxon>
        <taxon>Spirochaetota</taxon>
        <taxon>Spirochaetia</taxon>
        <taxon>Spirochaetales</taxon>
        <taxon>Borreliaceae</taxon>
        <taxon>Borreliella</taxon>
    </lineage>
</organism>
<dbReference type="InterPro" id="IPR010810">
    <property type="entry name" value="Flagellin_hook_IN_motif"/>
</dbReference>
<feature type="domain" description="Flagellar basal-body/hook protein C-terminal" evidence="9">
    <location>
        <begin position="585"/>
        <end position="625"/>
    </location>
</feature>
<dbReference type="PRINTS" id="PR01005">
    <property type="entry name" value="FLGHOOKAP1"/>
</dbReference>
<dbReference type="InterPro" id="IPR002371">
    <property type="entry name" value="FlgK"/>
</dbReference>
<evidence type="ECO:0000256" key="7">
    <source>
        <dbReference type="SAM" id="Coils"/>
    </source>
</evidence>
<dbReference type="Proteomes" id="UP001301963">
    <property type="component" value="Chromosome"/>
</dbReference>
<keyword evidence="11" id="KW-0969">Cilium</keyword>
<feature type="domain" description="Flagellar hook-associated protein FlgK helical" evidence="10">
    <location>
        <begin position="103"/>
        <end position="331"/>
    </location>
</feature>
<dbReference type="PANTHER" id="PTHR30033">
    <property type="entry name" value="FLAGELLAR HOOK-ASSOCIATED PROTEIN 1"/>
    <property type="match status" value="1"/>
</dbReference>
<sequence length="629" mass="70665">MDSTFSGIEIGKRSLFAHKDAMNTVGHNLSNATKPGYSRQRITMKTEIPLYAPQLNRAKKQGQLGQGIMVQSVDRVKDELLNTRIIEESHQLGYWTSQDKFISMLEGVYNEPEDQSIRKRLNDFWESWQDLANQPQGLAERKIILERGKSFCEGIRNRFHSLERIYIMANDEIKITTDEANNYIKNIANLNKQIAKAQAIKDNPNDLMDARDLLVEKLSNLISVSIENKQDPNEFLIHSEGRHLVQGSIANEFKLEATNGPTRTKWDILWANNDKVYLKTGKLGSLLDIRDGEIKNEINELNNISANIIELVNEIHEVGHGMDKKNGRSFFSQELKPTDDRGRYDTNGNGEFDSVHIFKINSTNEIFPEEKLGFYGTLKFEATNSNEIIEISYNAPDTVQDVINKINNSNAQVTARINSEGKLEIKAVKEQEEDDENITFRIKHIEDSGLFLTKYTGILNASGPEGAYDYKNIDTVDKLIPKATYSISPLKNPAAWIKVTDTIDSDPSKIAAGIQNPTNEISIGDNQAALRISSFGNSKIMIGKNSTLNDYFANTASNIAIKGQISEITKESQSQILKDLTDLRMSISGVNKDEELANMIEFQQAFIAASKFITVSAELIDTVINKMGV</sequence>
<dbReference type="RefSeq" id="WP_316383592.1">
    <property type="nucleotide sequence ID" value="NZ_CP132468.1"/>
</dbReference>
<keyword evidence="12" id="KW-1185">Reference proteome</keyword>